<accession>A0A1I7K5L9</accession>
<dbReference type="InterPro" id="IPR025359">
    <property type="entry name" value="SduA_C"/>
</dbReference>
<dbReference type="STRING" id="343013.SAMN04489707_103822"/>
<keyword evidence="3" id="KW-1185">Reference proteome</keyword>
<dbReference type="AlphaFoldDB" id="A0A1I7K5L9"/>
<evidence type="ECO:0000313" key="2">
    <source>
        <dbReference type="EMBL" id="SFU92714.1"/>
    </source>
</evidence>
<dbReference type="Pfam" id="PF14082">
    <property type="entry name" value="SduA_C"/>
    <property type="match status" value="1"/>
</dbReference>
<evidence type="ECO:0000259" key="1">
    <source>
        <dbReference type="Pfam" id="PF14082"/>
    </source>
</evidence>
<feature type="domain" description="Shedu protein SduA C-terminal" evidence="1">
    <location>
        <begin position="298"/>
        <end position="458"/>
    </location>
</feature>
<sequence>MDTDTSEDAGGPAILSGNEVMEAQFKVHDATEKGEPAKKLYLKTFELIDRDILLWQERPESEWPLLATILPNSIVMYPIHANPHTKRYLTPKHGRFKTVIYEDDADGTLPNDPQDVAAHVALRLASNIFDQPSEGLGLIKDLDSVWQSLSLIPQADVLVIGKKIRLRLDGRTVFIDQNKVDSLRRAFNRTKTRGRQLIQHSKHSLVHDQVLAEIAPDRFQRIERKAPPLVQVRRENAVQTAYRERAERRASIQSVQTQVDVLAAEAPSELLRLHAEIERATLTAMIGQYREMLNKSLKEAQWQRFFEKHKFVLSLAFARPVELSHTQFHAQGSTLAGTGAQIGDFLFREQGLALAIVEIKTPDAPLMRSRAYRPPNVFGPDSELSGAITQVLHQQSELRMRWKEHAFDNPTLRSSRADVVRCIVLAGRRPVEEKELRCFEVFRNACKDVEVITFDELLVKLEYLQQHLQPTLDDVPF</sequence>
<name>A0A1I7K5L9_9BURK</name>
<organism evidence="2 3">
    <name type="scientific">Paenacidovorax caeni</name>
    <dbReference type="NCBI Taxonomy" id="343013"/>
    <lineage>
        <taxon>Bacteria</taxon>
        <taxon>Pseudomonadati</taxon>
        <taxon>Pseudomonadota</taxon>
        <taxon>Betaproteobacteria</taxon>
        <taxon>Burkholderiales</taxon>
        <taxon>Comamonadaceae</taxon>
        <taxon>Paenacidovorax</taxon>
    </lineage>
</organism>
<dbReference type="RefSeq" id="WP_074930376.1">
    <property type="nucleotide sequence ID" value="NZ_CYIG01000041.1"/>
</dbReference>
<dbReference type="Proteomes" id="UP000183656">
    <property type="component" value="Unassembled WGS sequence"/>
</dbReference>
<gene>
    <name evidence="2" type="ORF">SAMN04489707_103822</name>
</gene>
<reference evidence="2 3" key="1">
    <citation type="submission" date="2016-10" db="EMBL/GenBank/DDBJ databases">
        <authorList>
            <person name="de Groot N.N."/>
        </authorList>
    </citation>
    <scope>NUCLEOTIDE SEQUENCE [LARGE SCALE GENOMIC DNA]</scope>
    <source>
        <strain evidence="2 3">R-24608</strain>
    </source>
</reference>
<proteinExistence type="predicted"/>
<evidence type="ECO:0000313" key="3">
    <source>
        <dbReference type="Proteomes" id="UP000183656"/>
    </source>
</evidence>
<dbReference type="EMBL" id="FPBX01000038">
    <property type="protein sequence ID" value="SFU92714.1"/>
    <property type="molecule type" value="Genomic_DNA"/>
</dbReference>
<protein>
    <recommendedName>
        <fullName evidence="1">Shedu protein SduA C-terminal domain-containing protein</fullName>
    </recommendedName>
</protein>